<reference evidence="6" key="1">
    <citation type="submission" date="2018-01" db="EMBL/GenBank/DDBJ databases">
        <title>The opportunistic pathogen Serratia marcescens is an overlooked threat to honeybees.</title>
        <authorList>
            <person name="Raymann K."/>
            <person name="Shaffer Z."/>
            <person name="Coon K."/>
            <person name="Salisbury S."/>
            <person name="Moran N.A."/>
        </authorList>
    </citation>
    <scope>NUCLEOTIDE SEQUENCE [LARGE SCALE GENOMIC DNA]</scope>
    <source>
        <strain evidence="6">KZ19</strain>
    </source>
</reference>
<dbReference type="CDD" id="cd04685">
    <property type="entry name" value="NUDIX_Hydrolase"/>
    <property type="match status" value="1"/>
</dbReference>
<dbReference type="EMBL" id="PQGI02000001">
    <property type="protein sequence ID" value="MEX3186221.1"/>
    <property type="molecule type" value="Genomic_DNA"/>
</dbReference>
<evidence type="ECO:0000313" key="6">
    <source>
        <dbReference type="EMBL" id="POP15807.1"/>
    </source>
</evidence>
<reference evidence="5 7" key="2">
    <citation type="submission" date="2024-07" db="EMBL/GenBank/DDBJ databases">
        <title>Making a pathogen? Evaluating the impact of protist predation on the evolution of virulence in Serratia marcescens.</title>
        <authorList>
            <person name="Hopkins H."/>
            <person name="Lopezguerra C."/>
            <person name="Lau M.-J."/>
        </authorList>
    </citation>
    <scope>NUCLEOTIDE SEQUENCE [LARGE SCALE GENOMIC DNA]</scope>
    <source>
        <strain evidence="5 7">KZ19</strain>
    </source>
</reference>
<comment type="similarity">
    <text evidence="3">Belongs to the Nudix hydrolase family.</text>
</comment>
<protein>
    <submittedName>
        <fullName evidence="6">NUDIX domain-containing protein</fullName>
    </submittedName>
</protein>
<evidence type="ECO:0000256" key="1">
    <source>
        <dbReference type="ARBA" id="ARBA00001946"/>
    </source>
</evidence>
<dbReference type="PROSITE" id="PS51462">
    <property type="entry name" value="NUDIX"/>
    <property type="match status" value="1"/>
</dbReference>
<dbReference type="InterPro" id="IPR015797">
    <property type="entry name" value="NUDIX_hydrolase-like_dom_sf"/>
</dbReference>
<reference evidence="5 7" key="3">
    <citation type="submission" date="2024-07" db="EMBL/GenBank/DDBJ databases">
        <authorList>
            <person name="Raymann K."/>
        </authorList>
    </citation>
    <scope>NUCLEOTIDE SEQUENCE [LARGE SCALE GENOMIC DNA]</scope>
    <source>
        <strain evidence="5 7">KZ19</strain>
    </source>
</reference>
<dbReference type="GeneID" id="93697716"/>
<dbReference type="InterPro" id="IPR020476">
    <property type="entry name" value="Nudix_hydrolase"/>
</dbReference>
<dbReference type="PRINTS" id="PR00502">
    <property type="entry name" value="NUDIXFAMILY"/>
</dbReference>
<name>A0AAP8TVM5_SERMA</name>
<evidence type="ECO:0000256" key="2">
    <source>
        <dbReference type="ARBA" id="ARBA00022801"/>
    </source>
</evidence>
<dbReference type="InterPro" id="IPR000086">
    <property type="entry name" value="NUDIX_hydrolase_dom"/>
</dbReference>
<dbReference type="SUPFAM" id="SSF55811">
    <property type="entry name" value="Nudix"/>
    <property type="match status" value="1"/>
</dbReference>
<dbReference type="PANTHER" id="PTHR43736:SF1">
    <property type="entry name" value="DIHYDRONEOPTERIN TRIPHOSPHATE DIPHOSPHATASE"/>
    <property type="match status" value="1"/>
</dbReference>
<dbReference type="RefSeq" id="WP_015378447.1">
    <property type="nucleotide sequence ID" value="NZ_CAMKJB010000002.1"/>
</dbReference>
<dbReference type="PROSITE" id="PS00893">
    <property type="entry name" value="NUDIX_BOX"/>
    <property type="match status" value="1"/>
</dbReference>
<evidence type="ECO:0000256" key="3">
    <source>
        <dbReference type="RuleBase" id="RU003476"/>
    </source>
</evidence>
<dbReference type="AlphaFoldDB" id="A0AAP8TVM5"/>
<evidence type="ECO:0000313" key="7">
    <source>
        <dbReference type="Proteomes" id="UP000237365"/>
    </source>
</evidence>
<proteinExistence type="inferred from homology"/>
<evidence type="ECO:0000313" key="5">
    <source>
        <dbReference type="EMBL" id="MEX3186221.1"/>
    </source>
</evidence>
<dbReference type="InterPro" id="IPR020084">
    <property type="entry name" value="NUDIX_hydrolase_CS"/>
</dbReference>
<comment type="cofactor">
    <cofactor evidence="1">
        <name>Mg(2+)</name>
        <dbReference type="ChEBI" id="CHEBI:18420"/>
    </cofactor>
</comment>
<keyword evidence="2 3" id="KW-0378">Hydrolase</keyword>
<dbReference type="Gene3D" id="3.90.79.10">
    <property type="entry name" value="Nucleoside Triphosphate Pyrophosphohydrolase"/>
    <property type="match status" value="1"/>
</dbReference>
<sequence length="172" mass="20170">MSSEMIFPLKETERRAVRVVLIDKTCSILLLSTRDVSNPNFINSWELPGGGILEGESHADAAIREVFEETGLIVPFQSVRVPQWFRDVHYSYRGERRLQHEAISLAYINDFKPDIHYAEREPFELEDHLEYHWWSLEELKSSSATFYPRNLPKHIEQLLQGESINDPIEIWD</sequence>
<gene>
    <name evidence="5" type="ORF">C3R40_006280</name>
    <name evidence="6" type="ORF">C3R40_19385</name>
</gene>
<accession>A0AAP8TVM5</accession>
<evidence type="ECO:0000259" key="4">
    <source>
        <dbReference type="PROSITE" id="PS51462"/>
    </source>
</evidence>
<organism evidence="6">
    <name type="scientific">Serratia marcescens</name>
    <dbReference type="NCBI Taxonomy" id="615"/>
    <lineage>
        <taxon>Bacteria</taxon>
        <taxon>Pseudomonadati</taxon>
        <taxon>Pseudomonadota</taxon>
        <taxon>Gammaproteobacteria</taxon>
        <taxon>Enterobacterales</taxon>
        <taxon>Yersiniaceae</taxon>
        <taxon>Serratia</taxon>
    </lineage>
</organism>
<dbReference type="PANTHER" id="PTHR43736">
    <property type="entry name" value="ADP-RIBOSE PYROPHOSPHATASE"/>
    <property type="match status" value="1"/>
</dbReference>
<dbReference type="Proteomes" id="UP000237365">
    <property type="component" value="Unassembled WGS sequence"/>
</dbReference>
<feature type="domain" description="Nudix hydrolase" evidence="4">
    <location>
        <begin position="12"/>
        <end position="156"/>
    </location>
</feature>
<dbReference type="EMBL" id="PQGI01000013">
    <property type="protein sequence ID" value="POP15807.1"/>
    <property type="molecule type" value="Genomic_DNA"/>
</dbReference>
<comment type="caution">
    <text evidence="6">The sequence shown here is derived from an EMBL/GenBank/DDBJ whole genome shotgun (WGS) entry which is preliminary data.</text>
</comment>
<dbReference type="GO" id="GO:0016787">
    <property type="term" value="F:hydrolase activity"/>
    <property type="evidence" value="ECO:0007669"/>
    <property type="project" value="UniProtKB-KW"/>
</dbReference>
<dbReference type="Pfam" id="PF00293">
    <property type="entry name" value="NUDIX"/>
    <property type="match status" value="1"/>
</dbReference>